<keyword evidence="3" id="KW-1185">Reference proteome</keyword>
<keyword evidence="1" id="KW-0732">Signal</keyword>
<protein>
    <recommendedName>
        <fullName evidence="4">Outer membrane protein beta-barrel domain-containing protein</fullName>
    </recommendedName>
</protein>
<name>A0A0U4CNH7_9BACT</name>
<dbReference type="Proteomes" id="UP000059542">
    <property type="component" value="Chromosome"/>
</dbReference>
<gene>
    <name evidence="2" type="ORF">AUC43_07030</name>
</gene>
<reference evidence="2 3" key="1">
    <citation type="submission" date="2015-12" db="EMBL/GenBank/DDBJ databases">
        <authorList>
            <person name="Shamseldin A."/>
            <person name="Moawad H."/>
            <person name="Abd El-Rahim W.M."/>
            <person name="Sadowsky M.J."/>
        </authorList>
    </citation>
    <scope>NUCLEOTIDE SEQUENCE [LARGE SCALE GENOMIC DNA]</scope>
    <source>
        <strain evidence="2 3">DG5B</strain>
    </source>
</reference>
<evidence type="ECO:0000313" key="2">
    <source>
        <dbReference type="EMBL" id="ALW84862.1"/>
    </source>
</evidence>
<dbReference type="OrthoDB" id="886507at2"/>
<sequence length="167" mass="17267">MKTLFCMAPLALLPLLSPAQTKPTGAVGLEIPSPAAPTQGHFLTGAYVVGSYTPLSAAVPGFGYAVQPYLRYQLSSVKGRAGAFVQYSFSPYQLQAYGANPLYGPGGEALPPNPGYAPLPLRNGYSNGYYNGYGRSIGALSVGMPVRLGNGSATLHIAGTVLGGLLR</sequence>
<dbReference type="STRING" id="1411621.AUC43_07030"/>
<dbReference type="EMBL" id="CP013909">
    <property type="protein sequence ID" value="ALW84862.1"/>
    <property type="molecule type" value="Genomic_DNA"/>
</dbReference>
<accession>A0A0U4CNH7</accession>
<organism evidence="2 3">
    <name type="scientific">Hymenobacter sedentarius</name>
    <dbReference type="NCBI Taxonomy" id="1411621"/>
    <lineage>
        <taxon>Bacteria</taxon>
        <taxon>Pseudomonadati</taxon>
        <taxon>Bacteroidota</taxon>
        <taxon>Cytophagia</taxon>
        <taxon>Cytophagales</taxon>
        <taxon>Hymenobacteraceae</taxon>
        <taxon>Hymenobacter</taxon>
    </lineage>
</organism>
<evidence type="ECO:0008006" key="4">
    <source>
        <dbReference type="Google" id="ProtNLM"/>
    </source>
</evidence>
<proteinExistence type="predicted"/>
<evidence type="ECO:0000256" key="1">
    <source>
        <dbReference type="SAM" id="SignalP"/>
    </source>
</evidence>
<evidence type="ECO:0000313" key="3">
    <source>
        <dbReference type="Proteomes" id="UP000059542"/>
    </source>
</evidence>
<feature type="chain" id="PRO_5006847862" description="Outer membrane protein beta-barrel domain-containing protein" evidence="1">
    <location>
        <begin position="22"/>
        <end position="167"/>
    </location>
</feature>
<feature type="signal peptide" evidence="1">
    <location>
        <begin position="1"/>
        <end position="21"/>
    </location>
</feature>
<dbReference type="RefSeq" id="WP_068191381.1">
    <property type="nucleotide sequence ID" value="NZ_CP013909.1"/>
</dbReference>
<dbReference type="AlphaFoldDB" id="A0A0U4CNH7"/>
<dbReference type="KEGG" id="hyg:AUC43_07030"/>